<organism evidence="1 2">
    <name type="scientific">Trifolium medium</name>
    <dbReference type="NCBI Taxonomy" id="97028"/>
    <lineage>
        <taxon>Eukaryota</taxon>
        <taxon>Viridiplantae</taxon>
        <taxon>Streptophyta</taxon>
        <taxon>Embryophyta</taxon>
        <taxon>Tracheophyta</taxon>
        <taxon>Spermatophyta</taxon>
        <taxon>Magnoliopsida</taxon>
        <taxon>eudicotyledons</taxon>
        <taxon>Gunneridae</taxon>
        <taxon>Pentapetalae</taxon>
        <taxon>rosids</taxon>
        <taxon>fabids</taxon>
        <taxon>Fabales</taxon>
        <taxon>Fabaceae</taxon>
        <taxon>Papilionoideae</taxon>
        <taxon>50 kb inversion clade</taxon>
        <taxon>NPAAA clade</taxon>
        <taxon>Hologalegina</taxon>
        <taxon>IRL clade</taxon>
        <taxon>Trifolieae</taxon>
        <taxon>Trifolium</taxon>
    </lineage>
</organism>
<feature type="non-terminal residue" evidence="1">
    <location>
        <position position="71"/>
    </location>
</feature>
<evidence type="ECO:0000313" key="1">
    <source>
        <dbReference type="EMBL" id="MCI55615.1"/>
    </source>
</evidence>
<dbReference type="Proteomes" id="UP000265520">
    <property type="component" value="Unassembled WGS sequence"/>
</dbReference>
<reference evidence="1 2" key="1">
    <citation type="journal article" date="2018" name="Front. Plant Sci.">
        <title>Red Clover (Trifolium pratense) and Zigzag Clover (T. medium) - A Picture of Genomic Similarities and Differences.</title>
        <authorList>
            <person name="Dluhosova J."/>
            <person name="Istvanek J."/>
            <person name="Nedelnik J."/>
            <person name="Repkova J."/>
        </authorList>
    </citation>
    <scope>NUCLEOTIDE SEQUENCE [LARGE SCALE GENOMIC DNA]</scope>
    <source>
        <strain evidence="2">cv. 10/8</strain>
        <tissue evidence="1">Leaf</tissue>
    </source>
</reference>
<accession>A0A392T5Q1</accession>
<proteinExistence type="predicted"/>
<comment type="caution">
    <text evidence="1">The sequence shown here is derived from an EMBL/GenBank/DDBJ whole genome shotgun (WGS) entry which is preliminary data.</text>
</comment>
<protein>
    <submittedName>
        <fullName evidence="1">NBS-LRR disease resistance protein</fullName>
    </submittedName>
</protein>
<evidence type="ECO:0000313" key="2">
    <source>
        <dbReference type="Proteomes" id="UP000265520"/>
    </source>
</evidence>
<name>A0A392T5Q1_9FABA</name>
<dbReference type="AlphaFoldDB" id="A0A392T5Q1"/>
<sequence length="71" mass="8170">MEKICKRLEKFEEQSTILRLQTVRGRVSHRIPTTSVVNESDTVGRNHDKDRLIDMLISDCGTSRSNVVAIW</sequence>
<keyword evidence="2" id="KW-1185">Reference proteome</keyword>
<dbReference type="EMBL" id="LXQA010499176">
    <property type="protein sequence ID" value="MCI55615.1"/>
    <property type="molecule type" value="Genomic_DNA"/>
</dbReference>